<evidence type="ECO:0000256" key="3">
    <source>
        <dbReference type="PROSITE-ProRule" id="PRU00023"/>
    </source>
</evidence>
<keyword evidence="5" id="KW-0812">Transmembrane</keyword>
<feature type="chain" id="PRO_5007804104" description="Ankyrin repeat protein" evidence="6">
    <location>
        <begin position="24"/>
        <end position="1159"/>
    </location>
</feature>
<dbReference type="Gene3D" id="1.25.40.20">
    <property type="entry name" value="Ankyrin repeat-containing domain"/>
    <property type="match status" value="2"/>
</dbReference>
<keyword evidence="5" id="KW-1133">Transmembrane helix</keyword>
<keyword evidence="8" id="KW-1185">Reference proteome</keyword>
<feature type="transmembrane region" description="Helical" evidence="5">
    <location>
        <begin position="157"/>
        <end position="179"/>
    </location>
</feature>
<evidence type="ECO:0000256" key="5">
    <source>
        <dbReference type="SAM" id="Phobius"/>
    </source>
</evidence>
<keyword evidence="2 3" id="KW-0040">ANK repeat</keyword>
<reference evidence="7 8" key="1">
    <citation type="submission" date="2014-02" db="EMBL/GenBank/DDBJ databases">
        <title>The genome sequence of Colletotrichum simmondsii CBS122122.</title>
        <authorList>
            <person name="Baroncelli R."/>
            <person name="Thon M.R."/>
        </authorList>
    </citation>
    <scope>NUCLEOTIDE SEQUENCE [LARGE SCALE GENOMIC DNA]</scope>
    <source>
        <strain evidence="7 8">CBS122122</strain>
    </source>
</reference>
<evidence type="ECO:0000256" key="4">
    <source>
        <dbReference type="SAM" id="MobiDB-lite"/>
    </source>
</evidence>
<feature type="transmembrane region" description="Helical" evidence="5">
    <location>
        <begin position="63"/>
        <end position="89"/>
    </location>
</feature>
<feature type="transmembrane region" description="Helical" evidence="5">
    <location>
        <begin position="115"/>
        <end position="137"/>
    </location>
</feature>
<evidence type="ECO:0000313" key="7">
    <source>
        <dbReference type="EMBL" id="KXH50367.1"/>
    </source>
</evidence>
<keyword evidence="5" id="KW-0472">Membrane</keyword>
<dbReference type="SUPFAM" id="SSF48403">
    <property type="entry name" value="Ankyrin repeat"/>
    <property type="match status" value="1"/>
</dbReference>
<dbReference type="PROSITE" id="PS50088">
    <property type="entry name" value="ANK_REPEAT"/>
    <property type="match status" value="1"/>
</dbReference>
<feature type="region of interest" description="Disordered" evidence="4">
    <location>
        <begin position="239"/>
        <end position="269"/>
    </location>
</feature>
<name>A0A135TQJ6_9PEZI</name>
<dbReference type="OrthoDB" id="7464126at2759"/>
<proteinExistence type="predicted"/>
<comment type="caution">
    <text evidence="7">The sequence shown here is derived from an EMBL/GenBank/DDBJ whole genome shotgun (WGS) entry which is preliminary data.</text>
</comment>
<evidence type="ECO:0008006" key="9">
    <source>
        <dbReference type="Google" id="ProtNLM"/>
    </source>
</evidence>
<feature type="signal peptide" evidence="6">
    <location>
        <begin position="1"/>
        <end position="23"/>
    </location>
</feature>
<dbReference type="Proteomes" id="UP000070328">
    <property type="component" value="Unassembled WGS sequence"/>
</dbReference>
<dbReference type="SMART" id="SM00248">
    <property type="entry name" value="ANK"/>
    <property type="match status" value="7"/>
</dbReference>
<keyword evidence="6" id="KW-0732">Signal</keyword>
<feature type="compositionally biased region" description="Basic and acidic residues" evidence="4">
    <location>
        <begin position="245"/>
        <end position="254"/>
    </location>
</feature>
<gene>
    <name evidence="7" type="ORF">CSIM01_05425</name>
</gene>
<feature type="repeat" description="ANK" evidence="3">
    <location>
        <begin position="1066"/>
        <end position="1098"/>
    </location>
</feature>
<evidence type="ECO:0000256" key="2">
    <source>
        <dbReference type="ARBA" id="ARBA00023043"/>
    </source>
</evidence>
<dbReference type="EMBL" id="JFBX01000092">
    <property type="protein sequence ID" value="KXH50367.1"/>
    <property type="molecule type" value="Genomic_DNA"/>
</dbReference>
<sequence length="1159" mass="130195">MIIRCLLLVYAAAFLVMAGIAAGKDDLSDFYNDLVTDLGPFLSLFGESMTKQYLSESTTWCDYLIFAMGPIGILTTVISVIRCCGYSWLKAFVGRSQEGTATVEAEHCIVLLNPWFLYAFMAVGLILQGGVVALAGLDARAVGWTMDSDSGSVNKDAPFLFAIGTMVMCCGLIACAMLFGESTQEISYEHRKGSGSCLIWLQPHQVIGDQSFDPFAFFESRKNPIKTWTFSTRKIEKRRRFKSHQAQDKERAESQKATSKQADGVPSSKRSAALFRKGLSSSNSPERVSLAKSKVSSLLSVAAVLIGYILQFTGLRRMKAWIFFAQPGTTLLMSLLRGMIRMRRLASDDNLLSSHHELVVGHELDWLAIEVWRSLPDETYRPNDLDGKDNQSLYHRVKNWWARESSTNTASTFLIPYEELISPTSYRQLVSIRERLAHITGNIPVLDIYRQEEFQNWDDKLSKFDQGQEPSPLRFVTSQTSVTMTTSEATEVLLKAPDGISSSSWTMDAASLEAILGIALWALSLNDHYNLGEEFEAGTVENGEILLTPMRKEKPEVRRGYMDQCEPEPREAARLWGWTALAEHLAKAKDNHTEDDIITTRVRFIRKKTSLVDICAQELFTTLLAGLKEALLMSCASGVLYDADWEIVLPKENFADTRVKCSLVEKAAVPALRSLFPTDDLELLFLYELACCRPFEDCPWGLIGTNTMTRAFQYTEKGLDRHSIGPFLRLLCFTFRSYHYKTETTETFENEYDCVQIGENCNYALEIRQILETYRKFLSKLEIHRQCHDDEEATFDVTDLVAFLDLDNLDEMLSILTKFRKAPSSKNEVSRALAIAAKKGLVGVLCIMLNLGVDPNGTYAGLESPLYICSKHGHEVCARLLIGFGASVRPPHGRGLELLQMAIASRDETAVNILLNVVEIRPHEYLTAIRKATLMYDPEIRREDKVTSILATLSERGAEVGVNWVWALCPYFLSSTKQESIFEVCFGLGKVPAKHEHHAMLWVLSQEGSYKYVARKLVQYGVQVDQPLATSYSNTALHLAVRHLYTLEVFLSEGKVQPNLEVKNGVGQTPLCKAVCEGQYKSATLLLERGASRELIGRGQRPMDCAIHNKDEQMVRLLWDHGASIKSVGSESQHRVIKATSPREMEKLLNSWKQTNNRN</sequence>
<accession>A0A135TQJ6</accession>
<evidence type="ECO:0000256" key="1">
    <source>
        <dbReference type="ARBA" id="ARBA00022737"/>
    </source>
</evidence>
<keyword evidence="1" id="KW-0677">Repeat</keyword>
<evidence type="ECO:0000313" key="8">
    <source>
        <dbReference type="Proteomes" id="UP000070328"/>
    </source>
</evidence>
<dbReference type="PANTHER" id="PTHR24198">
    <property type="entry name" value="ANKYRIN REPEAT AND PROTEIN KINASE DOMAIN-CONTAINING PROTEIN"/>
    <property type="match status" value="1"/>
</dbReference>
<feature type="transmembrane region" description="Helical" evidence="5">
    <location>
        <begin position="295"/>
        <end position="314"/>
    </location>
</feature>
<dbReference type="PANTHER" id="PTHR24198:SF165">
    <property type="entry name" value="ANKYRIN REPEAT-CONTAINING PROTEIN-RELATED"/>
    <property type="match status" value="1"/>
</dbReference>
<dbReference type="InterPro" id="IPR036770">
    <property type="entry name" value="Ankyrin_rpt-contain_sf"/>
</dbReference>
<dbReference type="AlphaFoldDB" id="A0A135TQJ6"/>
<dbReference type="InterPro" id="IPR002110">
    <property type="entry name" value="Ankyrin_rpt"/>
</dbReference>
<organism evidence="7 8">
    <name type="scientific">Colletotrichum simmondsii</name>
    <dbReference type="NCBI Taxonomy" id="703756"/>
    <lineage>
        <taxon>Eukaryota</taxon>
        <taxon>Fungi</taxon>
        <taxon>Dikarya</taxon>
        <taxon>Ascomycota</taxon>
        <taxon>Pezizomycotina</taxon>
        <taxon>Sordariomycetes</taxon>
        <taxon>Hypocreomycetidae</taxon>
        <taxon>Glomerellales</taxon>
        <taxon>Glomerellaceae</taxon>
        <taxon>Colletotrichum</taxon>
        <taxon>Colletotrichum acutatum species complex</taxon>
    </lineage>
</organism>
<evidence type="ECO:0000256" key="6">
    <source>
        <dbReference type="SAM" id="SignalP"/>
    </source>
</evidence>
<protein>
    <recommendedName>
        <fullName evidence="9">Ankyrin repeat protein</fullName>
    </recommendedName>
</protein>